<dbReference type="STRING" id="216142.LT40_18875"/>
<name>A0A089YUQ9_9PSED</name>
<evidence type="ECO:0000313" key="2">
    <source>
        <dbReference type="EMBL" id="AIS19339.1"/>
    </source>
</evidence>
<dbReference type="OrthoDB" id="6912619at2"/>
<dbReference type="PROSITE" id="PS51257">
    <property type="entry name" value="PROKAR_LIPOPROTEIN"/>
    <property type="match status" value="1"/>
</dbReference>
<accession>A0A089YUQ9</accession>
<dbReference type="eggNOG" id="COG3126">
    <property type="taxonomic scope" value="Bacteria"/>
</dbReference>
<evidence type="ECO:0000313" key="3">
    <source>
        <dbReference type="Proteomes" id="UP000029499"/>
    </source>
</evidence>
<dbReference type="EMBL" id="CP009533">
    <property type="protein sequence ID" value="AIS19339.1"/>
    <property type="molecule type" value="Genomic_DNA"/>
</dbReference>
<organism evidence="2 3">
    <name type="scientific">Pseudomonas rhizosphaerae</name>
    <dbReference type="NCBI Taxonomy" id="216142"/>
    <lineage>
        <taxon>Bacteria</taxon>
        <taxon>Pseudomonadati</taxon>
        <taxon>Pseudomonadota</taxon>
        <taxon>Gammaproteobacteria</taxon>
        <taxon>Pseudomonadales</taxon>
        <taxon>Pseudomonadaceae</taxon>
        <taxon>Pseudomonas</taxon>
    </lineage>
</organism>
<dbReference type="KEGG" id="prh:LT40_18875"/>
<feature type="chain" id="PRO_5001852293" evidence="1">
    <location>
        <begin position="23"/>
        <end position="153"/>
    </location>
</feature>
<dbReference type="HOGENOM" id="CLU_126560_0_0_6"/>
<protein>
    <submittedName>
        <fullName evidence="2">Lipoprotein</fullName>
    </submittedName>
</protein>
<proteinExistence type="predicted"/>
<keyword evidence="1" id="KW-0732">Signal</keyword>
<dbReference type="Pfam" id="PF09619">
    <property type="entry name" value="YscW"/>
    <property type="match status" value="1"/>
</dbReference>
<dbReference type="AlphaFoldDB" id="A0A089YUQ9"/>
<evidence type="ECO:0000256" key="1">
    <source>
        <dbReference type="SAM" id="SignalP"/>
    </source>
</evidence>
<dbReference type="RefSeq" id="WP_043192575.1">
    <property type="nucleotide sequence ID" value="NZ_CP009533.1"/>
</dbReference>
<keyword evidence="3" id="KW-1185">Reference proteome</keyword>
<dbReference type="Proteomes" id="UP000029499">
    <property type="component" value="Chromosome"/>
</dbReference>
<reference evidence="2 3" key="1">
    <citation type="journal article" date="2015" name="J. Biotechnol.">
        <title>Complete genome sequence of Pseudomonas rhizosphaerae IH5T (=DSM 16299T), a phosphate-solubilizing rhizobacterium for bacterial biofertilizer.</title>
        <authorList>
            <person name="Kwak Y."/>
            <person name="Jung B.K."/>
            <person name="Shin J.H."/>
        </authorList>
    </citation>
    <scope>NUCLEOTIDE SEQUENCE [LARGE SCALE GENOMIC DNA]</scope>
    <source>
        <strain evidence="2">DSM 16299</strain>
    </source>
</reference>
<gene>
    <name evidence="2" type="ORF">LT40_18875</name>
</gene>
<feature type="signal peptide" evidence="1">
    <location>
        <begin position="1"/>
        <end position="22"/>
    </location>
</feature>
<dbReference type="InterPro" id="IPR039366">
    <property type="entry name" value="Pilotin"/>
</dbReference>
<sequence length="153" mass="15843">MPSKSLVLLALFSLLAACSSDAPKPAASVTPPAAAPAPVIKAPVDLGPLPAYQRQLSGNLLGVPAGAEVEMALLVIDSKGRPQKLLASAKQRGTAQPLPFQLRFAAEAFPAGSRVELRARASQSGQLILHLPAVQISQPTTQLLGNLEMIKAP</sequence>
<keyword evidence="2" id="KW-0449">Lipoprotein</keyword>